<proteinExistence type="predicted"/>
<evidence type="ECO:0000313" key="7">
    <source>
        <dbReference type="Proteomes" id="UP000298111"/>
    </source>
</evidence>
<dbReference type="RefSeq" id="WP_051705959.1">
    <property type="nucleotide sequence ID" value="NZ_BBQG01000033.1"/>
</dbReference>
<dbReference type="Gene3D" id="3.30.200.20">
    <property type="entry name" value="Phosphorylase Kinase, domain 1"/>
    <property type="match status" value="1"/>
</dbReference>
<comment type="caution">
    <text evidence="6">The sequence shown here is derived from an EMBL/GenBank/DDBJ whole genome shotgun (WGS) entry which is preliminary data.</text>
</comment>
<dbReference type="EMBL" id="RCIY01000103">
    <property type="protein sequence ID" value="TGG76650.1"/>
    <property type="molecule type" value="Genomic_DNA"/>
</dbReference>
<dbReference type="GeneID" id="75181338"/>
<accession>A0A6C1C7A5</accession>
<dbReference type="PROSITE" id="PS50011">
    <property type="entry name" value="PROTEIN_KINASE_DOM"/>
    <property type="match status" value="1"/>
</dbReference>
<dbReference type="InterPro" id="IPR000719">
    <property type="entry name" value="Prot_kinase_dom"/>
</dbReference>
<organism evidence="6 7">
    <name type="scientific">Streptomyces albus</name>
    <dbReference type="NCBI Taxonomy" id="1888"/>
    <lineage>
        <taxon>Bacteria</taxon>
        <taxon>Bacillati</taxon>
        <taxon>Actinomycetota</taxon>
        <taxon>Actinomycetes</taxon>
        <taxon>Kitasatosporales</taxon>
        <taxon>Streptomycetaceae</taxon>
        <taxon>Streptomyces</taxon>
    </lineage>
</organism>
<evidence type="ECO:0000256" key="2">
    <source>
        <dbReference type="ARBA" id="ARBA00022741"/>
    </source>
</evidence>
<keyword evidence="2" id="KW-0547">Nucleotide-binding</keyword>
<keyword evidence="4" id="KW-0067">ATP-binding</keyword>
<protein>
    <recommendedName>
        <fullName evidence="5">Protein kinase domain-containing protein</fullName>
    </recommendedName>
</protein>
<dbReference type="Gene3D" id="1.10.510.10">
    <property type="entry name" value="Transferase(Phosphotransferase) domain 1"/>
    <property type="match status" value="1"/>
</dbReference>
<dbReference type="InterPro" id="IPR011009">
    <property type="entry name" value="Kinase-like_dom_sf"/>
</dbReference>
<dbReference type="GO" id="GO:0005524">
    <property type="term" value="F:ATP binding"/>
    <property type="evidence" value="ECO:0007669"/>
    <property type="project" value="UniProtKB-KW"/>
</dbReference>
<dbReference type="PANTHER" id="PTHR43289">
    <property type="entry name" value="MITOGEN-ACTIVATED PROTEIN KINASE KINASE KINASE 20-RELATED"/>
    <property type="match status" value="1"/>
</dbReference>
<feature type="domain" description="Protein kinase" evidence="5">
    <location>
        <begin position="19"/>
        <end position="275"/>
    </location>
</feature>
<keyword evidence="1" id="KW-0808">Transferase</keyword>
<dbReference type="SUPFAM" id="SSF56112">
    <property type="entry name" value="Protein kinase-like (PK-like)"/>
    <property type="match status" value="1"/>
</dbReference>
<keyword evidence="3" id="KW-0418">Kinase</keyword>
<evidence type="ECO:0000259" key="5">
    <source>
        <dbReference type="PROSITE" id="PS50011"/>
    </source>
</evidence>
<dbReference type="PANTHER" id="PTHR43289:SF34">
    <property type="entry name" value="SERINE_THREONINE-PROTEIN KINASE YBDM-RELATED"/>
    <property type="match status" value="1"/>
</dbReference>
<name>A0A6C1C7A5_9ACTN</name>
<sequence length="300" mass="31806">MSEGIARLRPNDPERLGPFRLFGVLGNGGAGTVYLGRGAARRGARKRTAAVRAIRPELLRDRQLRARLREETARISSSVNSPFVAEPLGCELDGDRPWAATRFVPGLPLAALVASSGPLPEKPVRALGGALARALASLHEAETAHGDLRPGNVLLTVEGPCLVDCGAYLGRSLTARDGGGFPHAPADGFGPAARRAEDIFGLGVVLALAASARYPFAGQLPMTREGPDLSGVPATLHAPVLACLHKTPEARPRPEVLARALDLSGVAGRPDREWLPGPHLERIRERARAARSLTARHLLR</sequence>
<dbReference type="GO" id="GO:0004674">
    <property type="term" value="F:protein serine/threonine kinase activity"/>
    <property type="evidence" value="ECO:0007669"/>
    <property type="project" value="TreeGrafter"/>
</dbReference>
<dbReference type="Proteomes" id="UP000298111">
    <property type="component" value="Unassembled WGS sequence"/>
</dbReference>
<reference evidence="6 7" key="1">
    <citation type="submission" date="2018-10" db="EMBL/GenBank/DDBJ databases">
        <title>Isolation of pseudouridimycin from Streptomyces albus DSM 40763.</title>
        <authorList>
            <person name="Rosenqvist P."/>
            <person name="Metsae-Ketelae M."/>
            <person name="Virta P."/>
        </authorList>
    </citation>
    <scope>NUCLEOTIDE SEQUENCE [LARGE SCALE GENOMIC DNA]</scope>
    <source>
        <strain evidence="6 7">DSM 40763</strain>
    </source>
</reference>
<gene>
    <name evidence="6" type="ORF">D8771_29110</name>
</gene>
<dbReference type="AlphaFoldDB" id="A0A6C1C7A5"/>
<evidence type="ECO:0000256" key="3">
    <source>
        <dbReference type="ARBA" id="ARBA00022777"/>
    </source>
</evidence>
<evidence type="ECO:0000256" key="1">
    <source>
        <dbReference type="ARBA" id="ARBA00022679"/>
    </source>
</evidence>
<evidence type="ECO:0000256" key="4">
    <source>
        <dbReference type="ARBA" id="ARBA00022840"/>
    </source>
</evidence>
<evidence type="ECO:0000313" key="6">
    <source>
        <dbReference type="EMBL" id="TGG76650.1"/>
    </source>
</evidence>
<dbReference type="SMART" id="SM00220">
    <property type="entry name" value="S_TKc"/>
    <property type="match status" value="1"/>
</dbReference>
<dbReference type="Pfam" id="PF00069">
    <property type="entry name" value="Pkinase"/>
    <property type="match status" value="1"/>
</dbReference>